<evidence type="ECO:0000313" key="3">
    <source>
        <dbReference type="Proteomes" id="UP001237642"/>
    </source>
</evidence>
<evidence type="ECO:0000313" key="2">
    <source>
        <dbReference type="EMBL" id="KAK1355384.1"/>
    </source>
</evidence>
<reference evidence="2" key="2">
    <citation type="submission" date="2023-05" db="EMBL/GenBank/DDBJ databases">
        <authorList>
            <person name="Schelkunov M.I."/>
        </authorList>
    </citation>
    <scope>NUCLEOTIDE SEQUENCE</scope>
    <source>
        <strain evidence="2">Hsosn_3</strain>
        <tissue evidence="2">Leaf</tissue>
    </source>
</reference>
<dbReference type="InterPro" id="IPR036612">
    <property type="entry name" value="KH_dom_type_1_sf"/>
</dbReference>
<reference evidence="2" key="1">
    <citation type="submission" date="2023-02" db="EMBL/GenBank/DDBJ databases">
        <title>Genome of toxic invasive species Heracleum sosnowskyi carries increased number of genes despite the absence of recent whole-genome duplications.</title>
        <authorList>
            <person name="Schelkunov M."/>
            <person name="Shtratnikova V."/>
            <person name="Makarenko M."/>
            <person name="Klepikova A."/>
            <person name="Omelchenko D."/>
            <person name="Novikova G."/>
            <person name="Obukhova E."/>
            <person name="Bogdanov V."/>
            <person name="Penin A."/>
            <person name="Logacheva M."/>
        </authorList>
    </citation>
    <scope>NUCLEOTIDE SEQUENCE</scope>
    <source>
        <strain evidence="2">Hsosn_3</strain>
        <tissue evidence="2">Leaf</tissue>
    </source>
</reference>
<gene>
    <name evidence="2" type="ORF">POM88_048640</name>
</gene>
<name>A0AAD8M0N7_9APIA</name>
<protein>
    <submittedName>
        <fullName evidence="2">Uncharacterized protein</fullName>
    </submittedName>
</protein>
<feature type="region of interest" description="Disordered" evidence="1">
    <location>
        <begin position="50"/>
        <end position="72"/>
    </location>
</feature>
<sequence length="228" mass="26058">MAQPQKNSMVLDNKQNQDSKDSPEWVVIADDWIDLDDKMDDDEEFEDMARSNTNELHDHVTSDQAKSKTEPHDHFTSLAVTEIKKTEPNEDTSGPKVLTRYVDVPEDLVKFFAGKDVVMDLQIASSAMIQLTKAYDVDAKYRPVRLIGNLENVEKAEKLIKAVVALADAGGTVLLRKNDSDTYDYGTKYGNYKKQEAYQSHYFSQKPESWGPFQFDRKFSHKRSHGRC</sequence>
<proteinExistence type="predicted"/>
<feature type="compositionally biased region" description="Basic and acidic residues" evidence="1">
    <location>
        <begin position="55"/>
        <end position="72"/>
    </location>
</feature>
<dbReference type="EMBL" id="JAUIZM010000011">
    <property type="protein sequence ID" value="KAK1355384.1"/>
    <property type="molecule type" value="Genomic_DNA"/>
</dbReference>
<comment type="caution">
    <text evidence="2">The sequence shown here is derived from an EMBL/GenBank/DDBJ whole genome shotgun (WGS) entry which is preliminary data.</text>
</comment>
<dbReference type="AlphaFoldDB" id="A0AAD8M0N7"/>
<dbReference type="Proteomes" id="UP001237642">
    <property type="component" value="Unassembled WGS sequence"/>
</dbReference>
<feature type="compositionally biased region" description="Polar residues" evidence="1">
    <location>
        <begin position="1"/>
        <end position="14"/>
    </location>
</feature>
<dbReference type="CDD" id="cd00105">
    <property type="entry name" value="KH-I"/>
    <property type="match status" value="1"/>
</dbReference>
<accession>A0AAD8M0N7</accession>
<keyword evidence="3" id="KW-1185">Reference proteome</keyword>
<dbReference type="SUPFAM" id="SSF54791">
    <property type="entry name" value="Eukaryotic type KH-domain (KH-domain type I)"/>
    <property type="match status" value="1"/>
</dbReference>
<dbReference type="GO" id="GO:0003723">
    <property type="term" value="F:RNA binding"/>
    <property type="evidence" value="ECO:0007669"/>
    <property type="project" value="InterPro"/>
</dbReference>
<organism evidence="2 3">
    <name type="scientific">Heracleum sosnowskyi</name>
    <dbReference type="NCBI Taxonomy" id="360622"/>
    <lineage>
        <taxon>Eukaryota</taxon>
        <taxon>Viridiplantae</taxon>
        <taxon>Streptophyta</taxon>
        <taxon>Embryophyta</taxon>
        <taxon>Tracheophyta</taxon>
        <taxon>Spermatophyta</taxon>
        <taxon>Magnoliopsida</taxon>
        <taxon>eudicotyledons</taxon>
        <taxon>Gunneridae</taxon>
        <taxon>Pentapetalae</taxon>
        <taxon>asterids</taxon>
        <taxon>campanulids</taxon>
        <taxon>Apiales</taxon>
        <taxon>Apiaceae</taxon>
        <taxon>Apioideae</taxon>
        <taxon>apioid superclade</taxon>
        <taxon>Tordylieae</taxon>
        <taxon>Tordyliinae</taxon>
        <taxon>Heracleum</taxon>
    </lineage>
</organism>
<dbReference type="Gene3D" id="3.30.310.210">
    <property type="match status" value="1"/>
</dbReference>
<feature type="region of interest" description="Disordered" evidence="1">
    <location>
        <begin position="1"/>
        <end position="25"/>
    </location>
</feature>
<evidence type="ECO:0000256" key="1">
    <source>
        <dbReference type="SAM" id="MobiDB-lite"/>
    </source>
</evidence>